<dbReference type="EMBL" id="VUNS01000003">
    <property type="protein sequence ID" value="MST96251.1"/>
    <property type="molecule type" value="Genomic_DNA"/>
</dbReference>
<accession>A0A844G0Q5</accession>
<sequence>MKRIIKNNLVLIVVLGLSLIATIGLLVWTAMEYIQMSRYIAQTEQLRSDIANLIKKTPAPVDGNVPLIETDIKLYSRAADQLRGKFGHPLQPALDQFISVLRLNDGKKISLKKFKEEFTAEWTKSESTAQKGIDYKLFQRRFRNWPEAMQAFRGLAEKLTAEPITDNNIDEVFLSSLGVMRRFDNKPENLQRFMAENRRRMLEMTKDKILFETPEAANFSFVLPATSGSGNFDMRSGYLPDDYPMIAQHWEILSDFVKRASESGIHSFVSFRKRAIQPEKVGSFDVFHYSIEVTGTMESIRKLVAILDQAFHENRVYVVRSIFLYQDDDGARTLLTPDEIVPIVLPGMTAPQMGNSPMTPGRRRRGMPQNYMPEGQMSAAEQAAQAAALRKQQEEEEKNLPYNLRSGYGETLIGKSGLCRAIIDVEYIMESGNGI</sequence>
<dbReference type="Proteomes" id="UP000435649">
    <property type="component" value="Unassembled WGS sequence"/>
</dbReference>
<gene>
    <name evidence="2" type="ORF">FYJ85_04215</name>
</gene>
<evidence type="ECO:0000313" key="2">
    <source>
        <dbReference type="EMBL" id="MST96251.1"/>
    </source>
</evidence>
<name>A0A844G0Q5_9BACT</name>
<comment type="caution">
    <text evidence="2">The sequence shown here is derived from an EMBL/GenBank/DDBJ whole genome shotgun (WGS) entry which is preliminary data.</text>
</comment>
<keyword evidence="1" id="KW-0472">Membrane</keyword>
<proteinExistence type="predicted"/>
<evidence type="ECO:0000313" key="3">
    <source>
        <dbReference type="Proteomes" id="UP000435649"/>
    </source>
</evidence>
<evidence type="ECO:0000256" key="1">
    <source>
        <dbReference type="SAM" id="Phobius"/>
    </source>
</evidence>
<keyword evidence="3" id="KW-1185">Reference proteome</keyword>
<feature type="transmembrane region" description="Helical" evidence="1">
    <location>
        <begin position="9"/>
        <end position="31"/>
    </location>
</feature>
<dbReference type="RefSeq" id="WP_154417085.1">
    <property type="nucleotide sequence ID" value="NZ_CALXOB010000006.1"/>
</dbReference>
<keyword evidence="1" id="KW-1133">Transmembrane helix</keyword>
<keyword evidence="1" id="KW-0812">Transmembrane</keyword>
<organism evidence="2 3">
    <name type="scientific">Victivallis lenta</name>
    <dbReference type="NCBI Taxonomy" id="2606640"/>
    <lineage>
        <taxon>Bacteria</taxon>
        <taxon>Pseudomonadati</taxon>
        <taxon>Lentisphaerota</taxon>
        <taxon>Lentisphaeria</taxon>
        <taxon>Victivallales</taxon>
        <taxon>Victivallaceae</taxon>
        <taxon>Victivallis</taxon>
    </lineage>
</organism>
<dbReference type="AlphaFoldDB" id="A0A844G0Q5"/>
<reference evidence="2 3" key="1">
    <citation type="submission" date="2019-08" db="EMBL/GenBank/DDBJ databases">
        <title>In-depth cultivation of the pig gut microbiome towards novel bacterial diversity and tailored functional studies.</title>
        <authorList>
            <person name="Wylensek D."/>
            <person name="Hitch T.C.A."/>
            <person name="Clavel T."/>
        </authorList>
    </citation>
    <scope>NUCLEOTIDE SEQUENCE [LARGE SCALE GENOMIC DNA]</scope>
    <source>
        <strain evidence="2 3">BBE-744-WT-12</strain>
    </source>
</reference>
<protein>
    <submittedName>
        <fullName evidence="2">Uncharacterized protein</fullName>
    </submittedName>
</protein>